<keyword evidence="1" id="KW-0812">Transmembrane</keyword>
<sequence>MTGGLSTYLVILIAGWMATDVWRLLGVAFSVRLNAESPVLKWVRAVSTALVAGLIAKLVIYAPGELADVALWVRLSAVAAGCAAYLAAGGNVFAGVVAAEAMLLGGILFLT</sequence>
<evidence type="ECO:0008006" key="4">
    <source>
        <dbReference type="Google" id="ProtNLM"/>
    </source>
</evidence>
<feature type="transmembrane region" description="Helical" evidence="1">
    <location>
        <begin position="7"/>
        <end position="30"/>
    </location>
</feature>
<keyword evidence="1" id="KW-0472">Membrane</keyword>
<reference evidence="2 3" key="1">
    <citation type="journal article" date="2014" name="Genome Announc.">
        <title>Draft Genome Sequence of Lutibaculum baratangense Strain AMV1T, Isolated from a Mud Volcano in Andamans, India.</title>
        <authorList>
            <person name="Singh A."/>
            <person name="Sreenivas A."/>
            <person name="Sathyanarayana Reddy G."/>
            <person name="Pinnaka A.K."/>
            <person name="Shivaji S."/>
        </authorList>
    </citation>
    <scope>NUCLEOTIDE SEQUENCE [LARGE SCALE GENOMIC DNA]</scope>
    <source>
        <strain evidence="2 3">AMV1</strain>
    </source>
</reference>
<proteinExistence type="predicted"/>
<feature type="transmembrane region" description="Helical" evidence="1">
    <location>
        <begin position="42"/>
        <end position="62"/>
    </location>
</feature>
<dbReference type="EMBL" id="AWXZ01000039">
    <property type="protein sequence ID" value="ESR23581.1"/>
    <property type="molecule type" value="Genomic_DNA"/>
</dbReference>
<dbReference type="AlphaFoldDB" id="V4RBQ1"/>
<dbReference type="Proteomes" id="UP000017819">
    <property type="component" value="Unassembled WGS sequence"/>
</dbReference>
<comment type="caution">
    <text evidence="2">The sequence shown here is derived from an EMBL/GenBank/DDBJ whole genome shotgun (WGS) entry which is preliminary data.</text>
</comment>
<keyword evidence="3" id="KW-1185">Reference proteome</keyword>
<dbReference type="RefSeq" id="WP_023433767.1">
    <property type="nucleotide sequence ID" value="NZ_AWXZ01000039.1"/>
</dbReference>
<evidence type="ECO:0000313" key="2">
    <source>
        <dbReference type="EMBL" id="ESR23581.1"/>
    </source>
</evidence>
<dbReference type="eggNOG" id="ENOG5033072">
    <property type="taxonomic scope" value="Bacteria"/>
</dbReference>
<keyword evidence="1" id="KW-1133">Transmembrane helix</keyword>
<organism evidence="2 3">
    <name type="scientific">Lutibaculum baratangense AMV1</name>
    <dbReference type="NCBI Taxonomy" id="631454"/>
    <lineage>
        <taxon>Bacteria</taxon>
        <taxon>Pseudomonadati</taxon>
        <taxon>Pseudomonadota</taxon>
        <taxon>Alphaproteobacteria</taxon>
        <taxon>Hyphomicrobiales</taxon>
        <taxon>Tepidamorphaceae</taxon>
        <taxon>Lutibaculum</taxon>
    </lineage>
</organism>
<evidence type="ECO:0000313" key="3">
    <source>
        <dbReference type="Proteomes" id="UP000017819"/>
    </source>
</evidence>
<name>V4RBQ1_9HYPH</name>
<dbReference type="STRING" id="631454.N177_3649"/>
<gene>
    <name evidence="2" type="ORF">N177_3649</name>
</gene>
<evidence type="ECO:0000256" key="1">
    <source>
        <dbReference type="SAM" id="Phobius"/>
    </source>
</evidence>
<protein>
    <recommendedName>
        <fullName evidence="4">Branched-chain amino acid transport</fullName>
    </recommendedName>
</protein>
<dbReference type="Pfam" id="PF05437">
    <property type="entry name" value="AzlD"/>
    <property type="match status" value="1"/>
</dbReference>
<accession>V4RBQ1</accession>
<dbReference type="InterPro" id="IPR008407">
    <property type="entry name" value="Brnchd-chn_aa_trnsp_AzlD"/>
</dbReference>